<proteinExistence type="predicted"/>
<organism evidence="2 3">
    <name type="scientific">Salix purpurea</name>
    <name type="common">Purple osier willow</name>
    <dbReference type="NCBI Taxonomy" id="77065"/>
    <lineage>
        <taxon>Eukaryota</taxon>
        <taxon>Viridiplantae</taxon>
        <taxon>Streptophyta</taxon>
        <taxon>Embryophyta</taxon>
        <taxon>Tracheophyta</taxon>
        <taxon>Spermatophyta</taxon>
        <taxon>Magnoliopsida</taxon>
        <taxon>eudicotyledons</taxon>
        <taxon>Gunneridae</taxon>
        <taxon>Pentapetalae</taxon>
        <taxon>rosids</taxon>
        <taxon>fabids</taxon>
        <taxon>Malpighiales</taxon>
        <taxon>Salicaceae</taxon>
        <taxon>Saliceae</taxon>
        <taxon>Salix</taxon>
    </lineage>
</organism>
<reference evidence="2" key="1">
    <citation type="submission" date="2022-11" db="EMBL/GenBank/DDBJ databases">
        <authorList>
            <person name="Hyden B.L."/>
            <person name="Feng K."/>
            <person name="Yates T."/>
            <person name="Jawdy S."/>
            <person name="Smart L.B."/>
            <person name="Muchero W."/>
        </authorList>
    </citation>
    <scope>NUCLEOTIDE SEQUENCE</scope>
    <source>
        <tissue evidence="2">Shoot tip</tissue>
    </source>
</reference>
<feature type="compositionally biased region" description="Polar residues" evidence="1">
    <location>
        <begin position="15"/>
        <end position="30"/>
    </location>
</feature>
<protein>
    <submittedName>
        <fullName evidence="2">Uncharacterized protein</fullName>
    </submittedName>
</protein>
<keyword evidence="3" id="KW-1185">Reference proteome</keyword>
<reference evidence="2" key="2">
    <citation type="journal article" date="2023" name="Int. J. Mol. Sci.">
        <title>De Novo Assembly and Annotation of 11 Diverse Shrub Willow (Salix) Genomes Reveals Novel Gene Organization in Sex-Linked Regions.</title>
        <authorList>
            <person name="Hyden B."/>
            <person name="Feng K."/>
            <person name="Yates T.B."/>
            <person name="Jawdy S."/>
            <person name="Cereghino C."/>
            <person name="Smart L.B."/>
            <person name="Muchero W."/>
        </authorList>
    </citation>
    <scope>NUCLEOTIDE SEQUENCE</scope>
    <source>
        <tissue evidence="2">Shoot tip</tissue>
    </source>
</reference>
<dbReference type="AlphaFoldDB" id="A0A9Q0V940"/>
<feature type="region of interest" description="Disordered" evidence="1">
    <location>
        <begin position="1"/>
        <end position="32"/>
    </location>
</feature>
<comment type="caution">
    <text evidence="2">The sequence shown here is derived from an EMBL/GenBank/DDBJ whole genome shotgun (WGS) entry which is preliminary data.</text>
</comment>
<evidence type="ECO:0000313" key="3">
    <source>
        <dbReference type="Proteomes" id="UP001151532"/>
    </source>
</evidence>
<dbReference type="EMBL" id="JAPFFK010000009">
    <property type="protein sequence ID" value="KAJ6744018.1"/>
    <property type="molecule type" value="Genomic_DNA"/>
</dbReference>
<sequence>MSDLTKSNHLPPALPNSSDSQPPVSTTRSSACGIYPLSNHTVSFSGH</sequence>
<evidence type="ECO:0000313" key="2">
    <source>
        <dbReference type="EMBL" id="KAJ6744018.1"/>
    </source>
</evidence>
<accession>A0A9Q0V940</accession>
<evidence type="ECO:0000256" key="1">
    <source>
        <dbReference type="SAM" id="MobiDB-lite"/>
    </source>
</evidence>
<dbReference type="Proteomes" id="UP001151532">
    <property type="component" value="Chromosome 19"/>
</dbReference>
<name>A0A9Q0V940_SALPP</name>
<gene>
    <name evidence="2" type="ORF">OIU79_030349</name>
</gene>